<keyword evidence="4" id="KW-0808">Transferase</keyword>
<dbReference type="PANTHER" id="PTHR48050:SF25">
    <property type="entry name" value="STEROL 3-BETA-GLUCOSYLTRANSFERASE"/>
    <property type="match status" value="1"/>
</dbReference>
<dbReference type="Proteomes" id="UP001234581">
    <property type="component" value="Unassembled WGS sequence"/>
</dbReference>
<evidence type="ECO:0000256" key="4">
    <source>
        <dbReference type="ARBA" id="ARBA00022679"/>
    </source>
</evidence>
<dbReference type="CDD" id="cd03784">
    <property type="entry name" value="GT1_Gtf-like"/>
    <property type="match status" value="1"/>
</dbReference>
<evidence type="ECO:0000256" key="5">
    <source>
        <dbReference type="ARBA" id="ARBA00029843"/>
    </source>
</evidence>
<dbReference type="AlphaFoldDB" id="A0AAD7UYJ0"/>
<dbReference type="SUPFAM" id="SSF50729">
    <property type="entry name" value="PH domain-like"/>
    <property type="match status" value="1"/>
</dbReference>
<dbReference type="Gene3D" id="3.40.50.2000">
    <property type="entry name" value="Glycogen Phosphorylase B"/>
    <property type="match status" value="2"/>
</dbReference>
<feature type="domain" description="PH" evidence="9">
    <location>
        <begin position="158"/>
        <end position="253"/>
    </location>
</feature>
<dbReference type="InterPro" id="IPR050426">
    <property type="entry name" value="Glycosyltransferase_28"/>
</dbReference>
<dbReference type="InterPro" id="IPR001849">
    <property type="entry name" value="PH_domain"/>
</dbReference>
<organism evidence="10 11">
    <name type="scientific">Lichtheimia ornata</name>
    <dbReference type="NCBI Taxonomy" id="688661"/>
    <lineage>
        <taxon>Eukaryota</taxon>
        <taxon>Fungi</taxon>
        <taxon>Fungi incertae sedis</taxon>
        <taxon>Mucoromycota</taxon>
        <taxon>Mucoromycotina</taxon>
        <taxon>Mucoromycetes</taxon>
        <taxon>Mucorales</taxon>
        <taxon>Lichtheimiaceae</taxon>
        <taxon>Lichtheimia</taxon>
    </lineage>
</organism>
<dbReference type="Pfam" id="PF06722">
    <property type="entry name" value="EryCIII-like_C"/>
    <property type="match status" value="1"/>
</dbReference>
<dbReference type="GO" id="GO:0005975">
    <property type="term" value="P:carbohydrate metabolic process"/>
    <property type="evidence" value="ECO:0007669"/>
    <property type="project" value="InterPro"/>
</dbReference>
<dbReference type="PROSITE" id="PS50003">
    <property type="entry name" value="PH_DOMAIN"/>
    <property type="match status" value="1"/>
</dbReference>
<name>A0AAD7UYJ0_9FUNG</name>
<dbReference type="InterPro" id="IPR002213">
    <property type="entry name" value="UDP_glucos_trans"/>
</dbReference>
<dbReference type="FunFam" id="3.40.50.2000:FF:000029">
    <property type="entry name" value="Sterol 3-beta-glucosyltransferase"/>
    <property type="match status" value="1"/>
</dbReference>
<reference evidence="10 11" key="1">
    <citation type="submission" date="2023-03" db="EMBL/GenBank/DDBJ databases">
        <title>Genome sequence of Lichtheimia ornata CBS 291.66.</title>
        <authorList>
            <person name="Mohabir J.T."/>
            <person name="Shea T.P."/>
            <person name="Kurbessoian T."/>
            <person name="Berby B."/>
            <person name="Fontaine J."/>
            <person name="Livny J."/>
            <person name="Gnirke A."/>
            <person name="Stajich J.E."/>
            <person name="Cuomo C.A."/>
        </authorList>
    </citation>
    <scope>NUCLEOTIDE SEQUENCE [LARGE SCALE GENOMIC DNA]</scope>
    <source>
        <strain evidence="10">CBS 291.66</strain>
    </source>
</reference>
<feature type="region of interest" description="Disordered" evidence="8">
    <location>
        <begin position="569"/>
        <end position="588"/>
    </location>
</feature>
<dbReference type="EC" id="2.4.1.173" evidence="2"/>
<comment type="catalytic activity">
    <reaction evidence="6">
        <text>ergosterol + UDP-alpha-D-glucose = ergosteryl 3-beta-D-glucoside + UDP + H(+)</text>
        <dbReference type="Rhea" id="RHEA:61836"/>
        <dbReference type="ChEBI" id="CHEBI:15378"/>
        <dbReference type="ChEBI" id="CHEBI:16933"/>
        <dbReference type="ChEBI" id="CHEBI:52973"/>
        <dbReference type="ChEBI" id="CHEBI:58223"/>
        <dbReference type="ChEBI" id="CHEBI:58885"/>
    </reaction>
    <physiologicalReaction direction="left-to-right" evidence="6">
        <dbReference type="Rhea" id="RHEA:61837"/>
    </physiologicalReaction>
</comment>
<comment type="similarity">
    <text evidence="1">Belongs to the glycosyltransferase 28 family.</text>
</comment>
<dbReference type="Pfam" id="PF03033">
    <property type="entry name" value="Glyco_transf_28"/>
    <property type="match status" value="1"/>
</dbReference>
<dbReference type="InterPro" id="IPR004182">
    <property type="entry name" value="GRAM"/>
</dbReference>
<dbReference type="Gene3D" id="2.30.29.30">
    <property type="entry name" value="Pleckstrin-homology domain (PH domain)/Phosphotyrosine-binding domain (PTB)"/>
    <property type="match status" value="3"/>
</dbReference>
<feature type="compositionally biased region" description="Low complexity" evidence="8">
    <location>
        <begin position="383"/>
        <end position="400"/>
    </location>
</feature>
<keyword evidence="11" id="KW-1185">Reference proteome</keyword>
<feature type="region of interest" description="Disordered" evidence="8">
    <location>
        <begin position="1"/>
        <end position="105"/>
    </location>
</feature>
<feature type="compositionally biased region" description="Basic and acidic residues" evidence="8">
    <location>
        <begin position="37"/>
        <end position="50"/>
    </location>
</feature>
<keyword evidence="3" id="KW-0328">Glycosyltransferase</keyword>
<dbReference type="RefSeq" id="XP_058340857.1">
    <property type="nucleotide sequence ID" value="XM_058488387.1"/>
</dbReference>
<protein>
    <recommendedName>
        <fullName evidence="2">sterol 3beta-glucosyltransferase</fullName>
        <ecNumber evidence="2">2.4.1.173</ecNumber>
    </recommendedName>
    <alternativeName>
        <fullName evidence="5">Autophagy-related protein 26</fullName>
    </alternativeName>
</protein>
<dbReference type="SUPFAM" id="SSF53756">
    <property type="entry name" value="UDP-Glycosyltransferase/glycogen phosphorylase"/>
    <property type="match status" value="1"/>
</dbReference>
<feature type="region of interest" description="Disordered" evidence="8">
    <location>
        <begin position="379"/>
        <end position="564"/>
    </location>
</feature>
<feature type="compositionally biased region" description="Low complexity" evidence="8">
    <location>
        <begin position="509"/>
        <end position="519"/>
    </location>
</feature>
<dbReference type="EMBL" id="JARTCD010000044">
    <property type="protein sequence ID" value="KAJ8655944.1"/>
    <property type="molecule type" value="Genomic_DNA"/>
</dbReference>
<evidence type="ECO:0000256" key="7">
    <source>
        <dbReference type="ARBA" id="ARBA00049453"/>
    </source>
</evidence>
<dbReference type="PANTHER" id="PTHR48050">
    <property type="entry name" value="STEROL 3-BETA-GLUCOSYLTRANSFERASE"/>
    <property type="match status" value="1"/>
</dbReference>
<dbReference type="Pfam" id="PF02893">
    <property type="entry name" value="GRAM"/>
    <property type="match status" value="2"/>
</dbReference>
<dbReference type="FunFam" id="3.40.50.2000:FF:000009">
    <property type="entry name" value="Sterol 3-beta-glucosyltransferase UGT80A2"/>
    <property type="match status" value="1"/>
</dbReference>
<feature type="compositionally biased region" description="Acidic residues" evidence="8">
    <location>
        <begin position="78"/>
        <end position="95"/>
    </location>
</feature>
<evidence type="ECO:0000256" key="8">
    <source>
        <dbReference type="SAM" id="MobiDB-lite"/>
    </source>
</evidence>
<dbReference type="InterPro" id="IPR004276">
    <property type="entry name" value="GlycoTrans_28_N"/>
</dbReference>
<dbReference type="SMART" id="SM00233">
    <property type="entry name" value="PH"/>
    <property type="match status" value="1"/>
</dbReference>
<feature type="compositionally biased region" description="Polar residues" evidence="8">
    <location>
        <begin position="441"/>
        <end position="450"/>
    </location>
</feature>
<feature type="compositionally biased region" description="Polar residues" evidence="8">
    <location>
        <begin position="491"/>
        <end position="508"/>
    </location>
</feature>
<dbReference type="GO" id="GO:0016906">
    <property type="term" value="F:sterol 3-beta-glucosyltransferase activity"/>
    <property type="evidence" value="ECO:0007669"/>
    <property type="project" value="UniProtKB-EC"/>
</dbReference>
<sequence length="1243" mass="140449">MNHSPPPPPDNPKHDLLATTNTIHADRPDNSPLLKADASHESIYKMERSYSEMSIERVLPPSSALAPTPRDTDTEPIASDEDEEEEDEEDEEEELQSMMANESTTSEKIKEMFGLPMHEPLLGEFPCYLLRLVTLPGWLYLTTHNLCFYASLPSKEDGPRKSGYLYKKNHRASPLSSRYYFQLRNHVLSWYDSAENTYEPLGSIHLRHATDIRESRTRSFAFQIVGKRRRCMLIADSKVSQKEWMDDLRRAIFMARNSGNSVRIVLPFNKMAKVNKTAAFRFAEYIRIKVAQVNDAEDTSDEYYFAYFADINDAFGKIEKQWHKERLLDHNSESTLNTMRSSEDGNHFDAAAFQNAFGNTSSGVSAMLIGALVQAKSLGNNNTTESDTSTHSRSSSTMTSDDFKNALSPPSQENKNKQRNSWTFGWFSSPQSPTSPEPENDTTTAPSHNGTPLPPPIPSSKPSIPTLDIAAARQEENGSPVSPKKKGGRFRSSSTASIRQLARQSLGFTSPTSSTTGSPRSEAEHQHHLLSPNTLLEKSKPPAPPTTSDVTVNAQIRRPRSSSFRGLIKHARKHSQDSNHHHHHPSPISRNLSWWINKPYRHALQQADVAVNDLDADDHEQQALANEQLHKTFPMLGDSENVLAVFNSAFWRTLPYYGRLYFSQHYICFHSGVLGGRQKLAIPIADITHMRRLKSRGYYLLHGIGIITKDMPEEIYFEFSSVDMRDRCYALFYMINTDQQDGENASFARPKSIKLSDILANATEHALPPVEYGGPPLLSTLSSTEPLLEQKSMPRKSMHITCLTIGSRGDVQPYIALCKQLIKDGHQCRIASHGEYKSWVEEHGIEFRSIGGDPGELMKLCIDNGFLSYSFIKDGVKFFYTWFETLLSTAWEACQGTDVLIESPSAMVGIHMAEKLGIPYFRSMPFPWTRTTRFPHPFAMQNYYTGGRLLYNDMTYVMIDMALWTGTSKTINRFRRKVLGLPATTLEKLELWRVPHIYSFSPTVLPPPKDWPEYMHCTGYWFLDNPNVSWQPKPSLVEFLKAENDPRPIIYIGFGSIIVPDPEAVSRVIVDAVHKANVRAIICKGWSSRMKNSNNKHDHHDEDESSAVLNRYPDTIYKIDSIPHDWLFPQIQGVVHHGGAGTTAAGLRAGLPTVIKPFFGDQRFWGQRVEELGVGVCLVKLTVDKLSDALMLVTRNNAMISKANVLGATIRQENGVKTAVECIYRDLDIAKRTRHHHQQQQDE</sequence>
<comment type="catalytic activity">
    <reaction evidence="7">
        <text>a sterol + UDP-alpha-D-glucose = a sterol 3-beta-D-glucoside + UDP + H(+)</text>
        <dbReference type="Rhea" id="RHEA:22724"/>
        <dbReference type="ChEBI" id="CHEBI:15378"/>
        <dbReference type="ChEBI" id="CHEBI:15889"/>
        <dbReference type="ChEBI" id="CHEBI:37424"/>
        <dbReference type="ChEBI" id="CHEBI:58223"/>
        <dbReference type="ChEBI" id="CHEBI:58885"/>
        <dbReference type="EC" id="2.4.1.173"/>
    </reaction>
    <physiologicalReaction direction="left-to-right" evidence="7">
        <dbReference type="Rhea" id="RHEA:22725"/>
    </physiologicalReaction>
</comment>
<comment type="caution">
    <text evidence="10">The sequence shown here is derived from an EMBL/GenBank/DDBJ whole genome shotgun (WGS) entry which is preliminary data.</text>
</comment>
<evidence type="ECO:0000313" key="10">
    <source>
        <dbReference type="EMBL" id="KAJ8655944.1"/>
    </source>
</evidence>
<evidence type="ECO:0000313" key="11">
    <source>
        <dbReference type="Proteomes" id="UP001234581"/>
    </source>
</evidence>
<dbReference type="GeneID" id="83215791"/>
<feature type="compositionally biased region" description="Pro residues" evidence="8">
    <location>
        <begin position="1"/>
        <end position="10"/>
    </location>
</feature>
<proteinExistence type="inferred from homology"/>
<dbReference type="SMART" id="SM00568">
    <property type="entry name" value="GRAM"/>
    <property type="match status" value="2"/>
</dbReference>
<gene>
    <name evidence="10" type="ORF">O0I10_008384</name>
</gene>
<evidence type="ECO:0000256" key="3">
    <source>
        <dbReference type="ARBA" id="ARBA00022676"/>
    </source>
</evidence>
<dbReference type="InterPro" id="IPR011993">
    <property type="entry name" value="PH-like_dom_sf"/>
</dbReference>
<dbReference type="Pfam" id="PF00169">
    <property type="entry name" value="PH"/>
    <property type="match status" value="1"/>
</dbReference>
<accession>A0AAD7UYJ0</accession>
<evidence type="ECO:0000259" key="9">
    <source>
        <dbReference type="PROSITE" id="PS50003"/>
    </source>
</evidence>
<feature type="compositionally biased region" description="Polar residues" evidence="8">
    <location>
        <begin position="408"/>
        <end position="423"/>
    </location>
</feature>
<dbReference type="InterPro" id="IPR010610">
    <property type="entry name" value="EryCIII-like_C"/>
</dbReference>
<dbReference type="GO" id="GO:0016125">
    <property type="term" value="P:sterol metabolic process"/>
    <property type="evidence" value="ECO:0007669"/>
    <property type="project" value="TreeGrafter"/>
</dbReference>
<evidence type="ECO:0000256" key="1">
    <source>
        <dbReference type="ARBA" id="ARBA00006962"/>
    </source>
</evidence>
<evidence type="ECO:0000256" key="6">
    <source>
        <dbReference type="ARBA" id="ARBA00047886"/>
    </source>
</evidence>
<evidence type="ECO:0000256" key="2">
    <source>
        <dbReference type="ARBA" id="ARBA00012650"/>
    </source>
</evidence>